<dbReference type="Proteomes" id="UP000289738">
    <property type="component" value="Chromosome A05"/>
</dbReference>
<keyword evidence="2" id="KW-0812">Transmembrane</keyword>
<dbReference type="AlphaFoldDB" id="A0A445CZ12"/>
<feature type="transmembrane region" description="Helical" evidence="2">
    <location>
        <begin position="41"/>
        <end position="62"/>
    </location>
</feature>
<feature type="transmembrane region" description="Helical" evidence="2">
    <location>
        <begin position="186"/>
        <end position="209"/>
    </location>
</feature>
<feature type="transmembrane region" description="Helical" evidence="2">
    <location>
        <begin position="74"/>
        <end position="99"/>
    </location>
</feature>
<reference evidence="3 4" key="1">
    <citation type="submission" date="2019-01" db="EMBL/GenBank/DDBJ databases">
        <title>Sequencing of cultivated peanut Arachis hypogaea provides insights into genome evolution and oil improvement.</title>
        <authorList>
            <person name="Chen X."/>
        </authorList>
    </citation>
    <scope>NUCLEOTIDE SEQUENCE [LARGE SCALE GENOMIC DNA]</scope>
    <source>
        <strain evidence="4">cv. Fuhuasheng</strain>
        <tissue evidence="3">Leaves</tissue>
    </source>
</reference>
<gene>
    <name evidence="3" type="ORF">Ahy_A05g021932</name>
</gene>
<dbReference type="InterPro" id="IPR002528">
    <property type="entry name" value="MATE_fam"/>
</dbReference>
<dbReference type="PANTHER" id="PTHR11206">
    <property type="entry name" value="MULTIDRUG RESISTANCE PROTEIN"/>
    <property type="match status" value="1"/>
</dbReference>
<comment type="caution">
    <text evidence="3">The sequence shown here is derived from an EMBL/GenBank/DDBJ whole genome shotgun (WGS) entry which is preliminary data.</text>
</comment>
<keyword evidence="4" id="KW-1185">Reference proteome</keyword>
<dbReference type="GO" id="GO:0042910">
    <property type="term" value="F:xenobiotic transmembrane transporter activity"/>
    <property type="evidence" value="ECO:0007669"/>
    <property type="project" value="InterPro"/>
</dbReference>
<evidence type="ECO:0000256" key="1">
    <source>
        <dbReference type="ARBA" id="ARBA00010199"/>
    </source>
</evidence>
<name>A0A445CZ12_ARAHY</name>
<dbReference type="GO" id="GO:0015297">
    <property type="term" value="F:antiporter activity"/>
    <property type="evidence" value="ECO:0007669"/>
    <property type="project" value="InterPro"/>
</dbReference>
<keyword evidence="2" id="KW-0472">Membrane</keyword>
<evidence type="ECO:0000256" key="2">
    <source>
        <dbReference type="SAM" id="Phobius"/>
    </source>
</evidence>
<feature type="transmembrane region" description="Helical" evidence="2">
    <location>
        <begin position="120"/>
        <end position="137"/>
    </location>
</feature>
<evidence type="ECO:0000313" key="3">
    <source>
        <dbReference type="EMBL" id="RYR56160.1"/>
    </source>
</evidence>
<feature type="transmembrane region" description="Helical" evidence="2">
    <location>
        <begin position="157"/>
        <end position="174"/>
    </location>
</feature>
<evidence type="ECO:0008006" key="5">
    <source>
        <dbReference type="Google" id="ProtNLM"/>
    </source>
</evidence>
<comment type="similarity">
    <text evidence="1">Belongs to the multi antimicrobial extrusion (MATE) (TC 2.A.66.1) family.</text>
</comment>
<accession>A0A445CZ12</accession>
<proteinExistence type="inferred from homology"/>
<evidence type="ECO:0000313" key="4">
    <source>
        <dbReference type="Proteomes" id="UP000289738"/>
    </source>
</evidence>
<protein>
    <recommendedName>
        <fullName evidence="5">Protein DETOXIFICATION</fullName>
    </recommendedName>
</protein>
<dbReference type="STRING" id="3818.A0A445CZ12"/>
<keyword evidence="2" id="KW-1133">Transmembrane helix</keyword>
<dbReference type="EMBL" id="SDMP01000005">
    <property type="protein sequence ID" value="RYR56160.1"/>
    <property type="molecule type" value="Genomic_DNA"/>
</dbReference>
<feature type="transmembrane region" description="Helical" evidence="2">
    <location>
        <begin position="215"/>
        <end position="235"/>
    </location>
</feature>
<organism evidence="3 4">
    <name type="scientific">Arachis hypogaea</name>
    <name type="common">Peanut</name>
    <dbReference type="NCBI Taxonomy" id="3818"/>
    <lineage>
        <taxon>Eukaryota</taxon>
        <taxon>Viridiplantae</taxon>
        <taxon>Streptophyta</taxon>
        <taxon>Embryophyta</taxon>
        <taxon>Tracheophyta</taxon>
        <taxon>Spermatophyta</taxon>
        <taxon>Magnoliopsida</taxon>
        <taxon>eudicotyledons</taxon>
        <taxon>Gunneridae</taxon>
        <taxon>Pentapetalae</taxon>
        <taxon>rosids</taxon>
        <taxon>fabids</taxon>
        <taxon>Fabales</taxon>
        <taxon>Fabaceae</taxon>
        <taxon>Papilionoideae</taxon>
        <taxon>50 kb inversion clade</taxon>
        <taxon>dalbergioids sensu lato</taxon>
        <taxon>Dalbergieae</taxon>
        <taxon>Pterocarpus clade</taxon>
        <taxon>Arachis</taxon>
    </lineage>
</organism>
<dbReference type="GO" id="GO:0016020">
    <property type="term" value="C:membrane"/>
    <property type="evidence" value="ECO:0007669"/>
    <property type="project" value="InterPro"/>
</dbReference>
<dbReference type="Pfam" id="PF01554">
    <property type="entry name" value="MatE"/>
    <property type="match status" value="1"/>
</dbReference>
<sequence length="270" mass="30231">MEETPLLVMEESTSEADYMAVKSFKDVKFVLRIETVKLWKIAAPMALSSLFNFLTISSLNIYAGHLGDIVLSSISLYFGVISAIYFTLLVGMSSALATLCGQAYGAGQIQSTGIYVQRSWIVLVMTCIILLPTHIYATEILKFLGQDKEIANLAGKYAMQAIPTMFSYAIVFPIQRFLQAQSKVNVIMFMSLVSLILQNLLLYIFIYAMELGTTGLAMANNITCWFSLLLCMLLVGARKVGVLQYLWLVHHADAWSQYCYKVRGQAKIRY</sequence>